<evidence type="ECO:0000313" key="2">
    <source>
        <dbReference type="EMBL" id="KAJ3213803.1"/>
    </source>
</evidence>
<comment type="caution">
    <text evidence="2">The sequence shown here is derived from an EMBL/GenBank/DDBJ whole genome shotgun (WGS) entry which is preliminary data.</text>
</comment>
<protein>
    <submittedName>
        <fullName evidence="2">Uncharacterized protein</fullName>
    </submittedName>
</protein>
<dbReference type="EMBL" id="JADGJW010000674">
    <property type="protein sequence ID" value="KAJ3213803.1"/>
    <property type="molecule type" value="Genomic_DNA"/>
</dbReference>
<gene>
    <name evidence="2" type="ORF">HK099_007176</name>
</gene>
<feature type="compositionally biased region" description="Basic residues" evidence="1">
    <location>
        <begin position="247"/>
        <end position="257"/>
    </location>
</feature>
<accession>A0AAD5TX89</accession>
<dbReference type="SUPFAM" id="SSF54919">
    <property type="entry name" value="Nucleoside diphosphate kinase, NDK"/>
    <property type="match status" value="2"/>
</dbReference>
<evidence type="ECO:0000256" key="1">
    <source>
        <dbReference type="SAM" id="MobiDB-lite"/>
    </source>
</evidence>
<name>A0AAD5TX89_9FUNG</name>
<evidence type="ECO:0000313" key="3">
    <source>
        <dbReference type="Proteomes" id="UP001211065"/>
    </source>
</evidence>
<feature type="region of interest" description="Disordered" evidence="1">
    <location>
        <begin position="222"/>
        <end position="261"/>
    </location>
</feature>
<dbReference type="InterPro" id="IPR036850">
    <property type="entry name" value="NDK-like_dom_sf"/>
</dbReference>
<dbReference type="Proteomes" id="UP001211065">
    <property type="component" value="Unassembled WGS sequence"/>
</dbReference>
<sequence>MSSQKEKDDQTTVFSIKNEIITEHERMEEFSKTFEELNSKQPETEFDEFNHVNKATTNPRPSLVTLEGSDKQLQLDFEREFNRISECVDKNLTANLNYLNFSDSLQKESVSSVSETQEKLKNCVFDNSSNSYSFERYIPNFFPSLSADFVSNEKLDELLNFYDNQSNKESKVKESINSAAPKNLETILDSTMKLFEPLQNINDKEFLQRSVANEIDNAALEEAKQDPRSQGEDALNNGSNSIETINKKKKKKKRKSNLTKSTVDSNVIGRLPSNESFIEDEIDTTSVEKLVPFSRNDSKFDVENCYQNESIKEVNVSNINNISKTPETETLINKDLAIDESLISNSKEIKINEKLKSATPEKNYSNKNATAVQNGKDKSNIFEEQAFDRFIIVLPSFIPNYFYPGIIEEILKTESYCLEYIERKPVQNHYTKFYYGEILRIGITVNPTKMAAFNNLKLGDRISIIKEIFHNYFETLIKNPTLNKELKDNLLKNQSNLLKVFKDIRLGESSGANEESNDSPSLLSNEEKFSSCKFFYTNPELPQIVMIAAITEFAIPLLKIILEQDNINPSNAKSSNTFNTINKYDLVGLKYLDKFSEKQARILTPYPVGQFKYQNSLESISRECEKGWIVMVVKNINAHKDIAEIVDNFFKVECMNNEESINNKYELSKKELQQLNILVSQSPELAYNQINTFFKDSELFFGSESACENKFLPQDYLTQHINKTLLSPAPPVSTICLIPKNLFGILGTVIQRLIEESFDITGLKLCEKSEIIKQNFFLFASQTENKTVHQNDFLELVAKEPFLILCASRVNAVKKMLELIEMLTCLSLNHQNNQKTLPNGYFVNQFGFASVSNGFNNNMIFISSSLKWSCKHKSMFFPEGQAYEVISTTLYGELRRQLLPFWSHVPTVFKEFKETEASEMYMENKIEDSEKNYIPEINKDSELCFILYLSTFDTTIENFERWGKMINLILNLESKEKNTVTPVNIRKISYKESVLNSKVEDRLIKEPKLTLVGLKLLMCSTGIINDFKNFLEEKDFSKFEKMNKGPCLAMVVEGKSALEEVNVVLKRLSKEMVLVSKNLEMAGKQWPLFMESLCR</sequence>
<keyword evidence="3" id="KW-1185">Reference proteome</keyword>
<reference evidence="2" key="1">
    <citation type="submission" date="2020-05" db="EMBL/GenBank/DDBJ databases">
        <title>Phylogenomic resolution of chytrid fungi.</title>
        <authorList>
            <person name="Stajich J.E."/>
            <person name="Amses K."/>
            <person name="Simmons R."/>
            <person name="Seto K."/>
            <person name="Myers J."/>
            <person name="Bonds A."/>
            <person name="Quandt C.A."/>
            <person name="Barry K."/>
            <person name="Liu P."/>
            <person name="Grigoriev I."/>
            <person name="Longcore J.E."/>
            <person name="James T.Y."/>
        </authorList>
    </citation>
    <scope>NUCLEOTIDE SEQUENCE</scope>
    <source>
        <strain evidence="2">JEL0476</strain>
    </source>
</reference>
<dbReference type="AlphaFoldDB" id="A0AAD5TX89"/>
<feature type="compositionally biased region" description="Basic and acidic residues" evidence="1">
    <location>
        <begin position="222"/>
        <end position="231"/>
    </location>
</feature>
<proteinExistence type="predicted"/>
<organism evidence="2 3">
    <name type="scientific">Clydaea vesicula</name>
    <dbReference type="NCBI Taxonomy" id="447962"/>
    <lineage>
        <taxon>Eukaryota</taxon>
        <taxon>Fungi</taxon>
        <taxon>Fungi incertae sedis</taxon>
        <taxon>Chytridiomycota</taxon>
        <taxon>Chytridiomycota incertae sedis</taxon>
        <taxon>Chytridiomycetes</taxon>
        <taxon>Lobulomycetales</taxon>
        <taxon>Lobulomycetaceae</taxon>
        <taxon>Clydaea</taxon>
    </lineage>
</organism>